<keyword evidence="4" id="KW-0804">Transcription</keyword>
<dbReference type="SMART" id="SM01370">
    <property type="entry name" value="TAFII55_N"/>
    <property type="match status" value="1"/>
</dbReference>
<evidence type="ECO:0000256" key="6">
    <source>
        <dbReference type="PROSITE-ProRule" id="PRU00023"/>
    </source>
</evidence>
<keyword evidence="5" id="KW-0539">Nucleus</keyword>
<dbReference type="Proteomes" id="UP000192596">
    <property type="component" value="Unassembled WGS sequence"/>
</dbReference>
<dbReference type="PROSITE" id="PS50297">
    <property type="entry name" value="ANK_REP_REGION"/>
    <property type="match status" value="2"/>
</dbReference>
<feature type="compositionally biased region" description="Basic and acidic residues" evidence="7">
    <location>
        <begin position="661"/>
        <end position="671"/>
    </location>
</feature>
<dbReference type="Pfam" id="PF04658">
    <property type="entry name" value="TAFII55_N"/>
    <property type="match status" value="1"/>
</dbReference>
<evidence type="ECO:0000256" key="4">
    <source>
        <dbReference type="ARBA" id="ARBA00023163"/>
    </source>
</evidence>
<evidence type="ECO:0000256" key="2">
    <source>
        <dbReference type="ARBA" id="ARBA00009368"/>
    </source>
</evidence>
<feature type="repeat" description="ANK" evidence="6">
    <location>
        <begin position="202"/>
        <end position="234"/>
    </location>
</feature>
<dbReference type="InterPro" id="IPR002110">
    <property type="entry name" value="Ankyrin_rpt"/>
</dbReference>
<dbReference type="PANTHER" id="PTHR12228:SF0">
    <property type="entry name" value="TATA-BOX BINDING PROTEIN ASSOCIATED FACTOR 7"/>
    <property type="match status" value="1"/>
</dbReference>
<keyword evidence="3" id="KW-0805">Transcription regulation</keyword>
<dbReference type="Pfam" id="PF12796">
    <property type="entry name" value="Ank_2"/>
    <property type="match status" value="1"/>
</dbReference>
<reference evidence="10" key="1">
    <citation type="submission" date="2017-03" db="EMBL/GenBank/DDBJ databases">
        <title>Genomes of endolithic fungi from Antarctica.</title>
        <authorList>
            <person name="Coleine C."/>
            <person name="Masonjones S."/>
            <person name="Stajich J.E."/>
        </authorList>
    </citation>
    <scope>NUCLEOTIDE SEQUENCE [LARGE SCALE GENOMIC DNA]</scope>
    <source>
        <strain evidence="10">CCFEE 5527</strain>
    </source>
</reference>
<sequence length="863" mass="94723">MGFDSMAAWDRNTLEASSKRNSRSKPNRQRDIFRQSYSKPSVTCFTEHTIIPSNDIAMESSNITDHVGTSVLPHITYHIVAFNHKDRNLLASQLYAASCAGDIAHIELLLYLGAPINAGTLVRGLYAAFKPAKHGHLSPLAGAATHGQFEAAKLLIARGAHMSPDIGLSSSAPLHQACLADDLEMVQFLLAEGADINQQNTYKSTPIMYAARYASEEVVRLLLSYNPDLRITSMIGTNVLHWAMLPFRKESMPILRLLLEAGANPNMRMADDGTSLHYAAQSGLMEVVEVLLAYGADRGLSYHLDLPIIAIPSAIASIMSLKIKIGAGGGGGASGQPPTPAAATPSSGGGFRLKLGKGPQSPAPQPDTMSEQNASDGGAKKKRQYARKDRDSNTKKRQAEDDSMSPAPKRPANETLERKPSLMIKLPHKAAPPAAPAAVKTKISLKKKVSQVPKQILRSLHVRGQAPERIPGNAYDSEDSEREKDPSIEQHLVLRMQPGEDCDYLRNAINERKIGIPLAEGGADATIRFIDRDFRRAIITIKARMYAAAVVDLPNIVETMKSWDRKAFYKVSDLSQMLLVLGRCSDDHEAKSMPLPARVVDPTTMQFAHGLTPPMHWVRKRRFRKRLSYRDTANVEEEVNKLIADDDRALADGGSTSFEMISRESLERSAEPEDSQLYDDEDDAEGEAMSTIENGNAEDTEQYEEEEEMGEEDMNALFDADQEVTTVTTPQAITATPQQLQSTVTSPNGNETPTTAPTPLDANSPAETPAQSSGDDDDDDDDEYSSDEESIVDEDAVARATERAQQMEEIHDLEKEVELQKHRIAAQKNQLLRDKMGRQLASLEEDLRIKREGLGIGEEEVES</sequence>
<evidence type="ECO:0000256" key="7">
    <source>
        <dbReference type="SAM" id="MobiDB-lite"/>
    </source>
</evidence>
<dbReference type="STRING" id="1507870.A0A1V8SC41"/>
<dbReference type="GO" id="GO:0051123">
    <property type="term" value="P:RNA polymerase II preinitiation complex assembly"/>
    <property type="evidence" value="ECO:0007669"/>
    <property type="project" value="TreeGrafter"/>
</dbReference>
<dbReference type="SUPFAM" id="SSF48403">
    <property type="entry name" value="Ankyrin repeat"/>
    <property type="match status" value="1"/>
</dbReference>
<dbReference type="EMBL" id="NAJO01000062">
    <property type="protein sequence ID" value="OQN96768.1"/>
    <property type="molecule type" value="Genomic_DNA"/>
</dbReference>
<comment type="subcellular location">
    <subcellularLocation>
        <location evidence="1">Nucleus</location>
    </subcellularLocation>
</comment>
<feature type="compositionally biased region" description="Basic and acidic residues" evidence="7">
    <location>
        <begin position="796"/>
        <end position="807"/>
    </location>
</feature>
<feature type="repeat" description="ANK" evidence="6">
    <location>
        <begin position="271"/>
        <end position="297"/>
    </location>
</feature>
<feature type="compositionally biased region" description="Acidic residues" evidence="7">
    <location>
        <begin position="696"/>
        <end position="712"/>
    </location>
</feature>
<feature type="repeat" description="ANK" evidence="6">
    <location>
        <begin position="169"/>
        <end position="201"/>
    </location>
</feature>
<keyword evidence="6" id="KW-0040">ANK repeat</keyword>
<dbReference type="InterPro" id="IPR036770">
    <property type="entry name" value="Ankyrin_rpt-contain_sf"/>
</dbReference>
<dbReference type="Pfam" id="PF00023">
    <property type="entry name" value="Ank"/>
    <property type="match status" value="1"/>
</dbReference>
<name>A0A1V8SC41_9PEZI</name>
<evidence type="ECO:0000313" key="10">
    <source>
        <dbReference type="Proteomes" id="UP000192596"/>
    </source>
</evidence>
<feature type="compositionally biased region" description="Acidic residues" evidence="7">
    <location>
        <begin position="774"/>
        <end position="795"/>
    </location>
</feature>
<feature type="domain" description="TAFII55 protein conserved region" evidence="8">
    <location>
        <begin position="488"/>
        <end position="651"/>
    </location>
</feature>
<dbReference type="GO" id="GO:0016251">
    <property type="term" value="F:RNA polymerase II general transcription initiation factor activity"/>
    <property type="evidence" value="ECO:0007669"/>
    <property type="project" value="TreeGrafter"/>
</dbReference>
<protein>
    <recommendedName>
        <fullName evidence="8">TAFII55 protein conserved region domain-containing protein</fullName>
    </recommendedName>
</protein>
<evidence type="ECO:0000256" key="5">
    <source>
        <dbReference type="ARBA" id="ARBA00023242"/>
    </source>
</evidence>
<comment type="similarity">
    <text evidence="2">Belongs to the TAF7 family.</text>
</comment>
<dbReference type="CDD" id="cd08047">
    <property type="entry name" value="TAF7"/>
    <property type="match status" value="1"/>
</dbReference>
<evidence type="ECO:0000256" key="3">
    <source>
        <dbReference type="ARBA" id="ARBA00023015"/>
    </source>
</evidence>
<dbReference type="InParanoid" id="A0A1V8SC41"/>
<dbReference type="GO" id="GO:0005669">
    <property type="term" value="C:transcription factor TFIID complex"/>
    <property type="evidence" value="ECO:0007669"/>
    <property type="project" value="InterPro"/>
</dbReference>
<feature type="compositionally biased region" description="Basic and acidic residues" evidence="7">
    <location>
        <begin position="386"/>
        <end position="400"/>
    </location>
</feature>
<organism evidence="9 10">
    <name type="scientific">Cryoendolithus antarcticus</name>
    <dbReference type="NCBI Taxonomy" id="1507870"/>
    <lineage>
        <taxon>Eukaryota</taxon>
        <taxon>Fungi</taxon>
        <taxon>Dikarya</taxon>
        <taxon>Ascomycota</taxon>
        <taxon>Pezizomycotina</taxon>
        <taxon>Dothideomycetes</taxon>
        <taxon>Dothideomycetidae</taxon>
        <taxon>Cladosporiales</taxon>
        <taxon>Cladosporiaceae</taxon>
        <taxon>Cryoendolithus</taxon>
    </lineage>
</organism>
<dbReference type="OrthoDB" id="153872at2759"/>
<accession>A0A1V8SC41</accession>
<proteinExistence type="inferred from homology"/>
<feature type="compositionally biased region" description="Polar residues" evidence="7">
    <location>
        <begin position="739"/>
        <end position="757"/>
    </location>
</feature>
<dbReference type="AlphaFoldDB" id="A0A1V8SC41"/>
<dbReference type="FunCoup" id="A0A1V8SC41">
    <property type="interactions" value="328"/>
</dbReference>
<feature type="compositionally biased region" description="Acidic residues" evidence="7">
    <location>
        <begin position="672"/>
        <end position="686"/>
    </location>
</feature>
<evidence type="ECO:0000313" key="9">
    <source>
        <dbReference type="EMBL" id="OQN96768.1"/>
    </source>
</evidence>
<evidence type="ECO:0000259" key="8">
    <source>
        <dbReference type="SMART" id="SM01370"/>
    </source>
</evidence>
<evidence type="ECO:0000256" key="1">
    <source>
        <dbReference type="ARBA" id="ARBA00004123"/>
    </source>
</evidence>
<dbReference type="SMART" id="SM00248">
    <property type="entry name" value="ANK"/>
    <property type="match status" value="6"/>
</dbReference>
<feature type="repeat" description="ANK" evidence="6">
    <location>
        <begin position="235"/>
        <end position="270"/>
    </location>
</feature>
<feature type="region of interest" description="Disordered" evidence="7">
    <location>
        <begin position="462"/>
        <end position="486"/>
    </location>
</feature>
<dbReference type="InterPro" id="IPR006751">
    <property type="entry name" value="TAFII55_prot_cons_reg"/>
</dbReference>
<feature type="region of interest" description="Disordered" evidence="7">
    <location>
        <begin position="733"/>
        <end position="807"/>
    </location>
</feature>
<comment type="caution">
    <text evidence="9">The sequence shown here is derived from an EMBL/GenBank/DDBJ whole genome shotgun (WGS) entry which is preliminary data.</text>
</comment>
<feature type="region of interest" description="Disordered" evidence="7">
    <location>
        <begin position="328"/>
        <end position="416"/>
    </location>
</feature>
<dbReference type="PROSITE" id="PS50088">
    <property type="entry name" value="ANK_REPEAT"/>
    <property type="match status" value="4"/>
</dbReference>
<gene>
    <name evidence="9" type="ORF">B0A48_17192</name>
</gene>
<dbReference type="Gene3D" id="1.25.40.20">
    <property type="entry name" value="Ankyrin repeat-containing domain"/>
    <property type="match status" value="2"/>
</dbReference>
<feature type="region of interest" description="Disordered" evidence="7">
    <location>
        <begin position="660"/>
        <end position="712"/>
    </location>
</feature>
<dbReference type="InterPro" id="IPR037817">
    <property type="entry name" value="TAF7"/>
</dbReference>
<keyword evidence="10" id="KW-1185">Reference proteome</keyword>
<dbReference type="PANTHER" id="PTHR12228">
    <property type="entry name" value="TRANSCRIPTION INITIATION FACTOR TFIID 55 KD SUBUNIT-RELATED"/>
    <property type="match status" value="1"/>
</dbReference>